<feature type="transmembrane region" description="Helical" evidence="5">
    <location>
        <begin position="273"/>
        <end position="297"/>
    </location>
</feature>
<dbReference type="InterPro" id="IPR036259">
    <property type="entry name" value="MFS_trans_sf"/>
</dbReference>
<keyword evidence="3 5" id="KW-1133">Transmembrane helix</keyword>
<dbReference type="Proteomes" id="UP000460272">
    <property type="component" value="Unassembled WGS sequence"/>
</dbReference>
<dbReference type="Gene3D" id="1.20.1250.20">
    <property type="entry name" value="MFS general substrate transporter like domains"/>
    <property type="match status" value="1"/>
</dbReference>
<dbReference type="InterPro" id="IPR011701">
    <property type="entry name" value="MFS"/>
</dbReference>
<feature type="transmembrane region" description="Helical" evidence="5">
    <location>
        <begin position="317"/>
        <end position="339"/>
    </location>
</feature>
<evidence type="ECO:0000256" key="2">
    <source>
        <dbReference type="ARBA" id="ARBA00022692"/>
    </source>
</evidence>
<feature type="transmembrane region" description="Helical" evidence="5">
    <location>
        <begin position="346"/>
        <end position="366"/>
    </location>
</feature>
<keyword evidence="2 5" id="KW-0812">Transmembrane</keyword>
<feature type="transmembrane region" description="Helical" evidence="5">
    <location>
        <begin position="451"/>
        <end position="470"/>
    </location>
</feature>
<organism evidence="7 8">
    <name type="scientific">Trebonia kvetii</name>
    <dbReference type="NCBI Taxonomy" id="2480626"/>
    <lineage>
        <taxon>Bacteria</taxon>
        <taxon>Bacillati</taxon>
        <taxon>Actinomycetota</taxon>
        <taxon>Actinomycetes</taxon>
        <taxon>Streptosporangiales</taxon>
        <taxon>Treboniaceae</taxon>
        <taxon>Trebonia</taxon>
    </lineage>
</organism>
<keyword evidence="4 5" id="KW-0472">Membrane</keyword>
<comment type="subcellular location">
    <subcellularLocation>
        <location evidence="1">Cell membrane</location>
        <topology evidence="1">Multi-pass membrane protein</topology>
    </subcellularLocation>
</comment>
<dbReference type="PANTHER" id="PTHR23501">
    <property type="entry name" value="MAJOR FACILITATOR SUPERFAMILY"/>
    <property type="match status" value="1"/>
</dbReference>
<dbReference type="OrthoDB" id="3390851at2"/>
<feature type="transmembrane region" description="Helical" evidence="5">
    <location>
        <begin position="112"/>
        <end position="131"/>
    </location>
</feature>
<name>A0A6P2BYC6_9ACTN</name>
<feature type="transmembrane region" description="Helical" evidence="5">
    <location>
        <begin position="87"/>
        <end position="106"/>
    </location>
</feature>
<dbReference type="PROSITE" id="PS50850">
    <property type="entry name" value="MFS"/>
    <property type="match status" value="1"/>
</dbReference>
<evidence type="ECO:0000256" key="3">
    <source>
        <dbReference type="ARBA" id="ARBA00022989"/>
    </source>
</evidence>
<evidence type="ECO:0000259" key="6">
    <source>
        <dbReference type="PROSITE" id="PS50850"/>
    </source>
</evidence>
<dbReference type="InterPro" id="IPR020846">
    <property type="entry name" value="MFS_dom"/>
</dbReference>
<feature type="domain" description="Major facilitator superfamily (MFS) profile" evidence="6">
    <location>
        <begin position="23"/>
        <end position="474"/>
    </location>
</feature>
<evidence type="ECO:0000313" key="7">
    <source>
        <dbReference type="EMBL" id="TVZ02193.1"/>
    </source>
</evidence>
<feature type="transmembrane region" description="Helical" evidence="5">
    <location>
        <begin position="143"/>
        <end position="162"/>
    </location>
</feature>
<protein>
    <submittedName>
        <fullName evidence="7">MFS transporter</fullName>
    </submittedName>
</protein>
<dbReference type="EMBL" id="RPFW01000005">
    <property type="protein sequence ID" value="TVZ02193.1"/>
    <property type="molecule type" value="Genomic_DNA"/>
</dbReference>
<evidence type="ECO:0000256" key="5">
    <source>
        <dbReference type="SAM" id="Phobius"/>
    </source>
</evidence>
<feature type="transmembrane region" description="Helical" evidence="5">
    <location>
        <begin position="409"/>
        <end position="431"/>
    </location>
</feature>
<evidence type="ECO:0000256" key="1">
    <source>
        <dbReference type="ARBA" id="ARBA00004651"/>
    </source>
</evidence>
<dbReference type="PANTHER" id="PTHR23501:SF197">
    <property type="entry name" value="COMD"/>
    <property type="match status" value="1"/>
</dbReference>
<evidence type="ECO:0000256" key="4">
    <source>
        <dbReference type="ARBA" id="ARBA00023136"/>
    </source>
</evidence>
<dbReference type="Pfam" id="PF07690">
    <property type="entry name" value="MFS_1"/>
    <property type="match status" value="2"/>
</dbReference>
<dbReference type="RefSeq" id="WP_145856968.1">
    <property type="nucleotide sequence ID" value="NZ_RPFW01000005.1"/>
</dbReference>
<comment type="caution">
    <text evidence="7">The sequence shown here is derived from an EMBL/GenBank/DDBJ whole genome shotgun (WGS) entry which is preliminary data.</text>
</comment>
<keyword evidence="8" id="KW-1185">Reference proteome</keyword>
<evidence type="ECO:0000313" key="8">
    <source>
        <dbReference type="Proteomes" id="UP000460272"/>
    </source>
</evidence>
<feature type="transmembrane region" description="Helical" evidence="5">
    <location>
        <begin position="232"/>
        <end position="253"/>
    </location>
</feature>
<dbReference type="Gene3D" id="1.20.1720.10">
    <property type="entry name" value="Multidrug resistance protein D"/>
    <property type="match status" value="1"/>
</dbReference>
<proteinExistence type="predicted"/>
<feature type="transmembrane region" description="Helical" evidence="5">
    <location>
        <begin position="174"/>
        <end position="193"/>
    </location>
</feature>
<feature type="transmembrane region" description="Helical" evidence="5">
    <location>
        <begin position="372"/>
        <end position="388"/>
    </location>
</feature>
<gene>
    <name evidence="7" type="ORF">EAS64_25535</name>
</gene>
<dbReference type="GO" id="GO:0022857">
    <property type="term" value="F:transmembrane transporter activity"/>
    <property type="evidence" value="ECO:0007669"/>
    <property type="project" value="InterPro"/>
</dbReference>
<sequence length="499" mass="52242">MSTIQGSTAAPRARGWDARLALSLFFITMVMEIVSLSYAKVATALPQIMTTFHTTQSGWLLTSSLLVGAVSSPLLGKLADLYGKRRVLLATIAVGWIGSILAAIAPTFGLLIAGRALQGALIPCMFLSYSLIRDVYPPRTVPFAVSIATAGLGVASVPVPFLNGWLIDTWGWRSIFWFDVLWLTVMAPAIYLTTPETPLRKKSRLDLLGFLLLGGGAAGVLVGVSFGQQWGWSSGSTLGFIGAGLALLAAWWLSARRMSEPLIDISLISRRPILGAAVGSGITYGVTVLSSTMLPLLAEIPRLAGGDYGLGFSPFRFAEIGAPNAAALVVGGILTGFLMRRISPRITMATGLLIQAVGALFLAFWHSTAPELIILACVVGLGSGLGYASTPNMVIANTPAHEQASTSSVVQICQTGLSACMPVALFVILAANVRAVFAGTPIYSGTGYQDGWFLMTGLALFGSLLLVTVFRTRSEPVVEESLVAATAVATAAEGAGTAQ</sequence>
<accession>A0A6P2BYC6</accession>
<dbReference type="GO" id="GO:0005886">
    <property type="term" value="C:plasma membrane"/>
    <property type="evidence" value="ECO:0007669"/>
    <property type="project" value="UniProtKB-SubCell"/>
</dbReference>
<dbReference type="SUPFAM" id="SSF103473">
    <property type="entry name" value="MFS general substrate transporter"/>
    <property type="match status" value="1"/>
</dbReference>
<dbReference type="AlphaFoldDB" id="A0A6P2BYC6"/>
<feature type="transmembrane region" description="Helical" evidence="5">
    <location>
        <begin position="205"/>
        <end position="226"/>
    </location>
</feature>
<reference evidence="7 8" key="1">
    <citation type="submission" date="2018-11" db="EMBL/GenBank/DDBJ databases">
        <title>Trebonia kvetii gen.nov., sp.nov., a novel acidophilic actinobacterium, and proposal of the new actinobacterial family Treboniaceae fam. nov.</title>
        <authorList>
            <person name="Rapoport D."/>
            <person name="Sagova-Mareckova M."/>
            <person name="Sedlacek I."/>
            <person name="Provaznik J."/>
            <person name="Kralova S."/>
            <person name="Pavlinic D."/>
            <person name="Benes V."/>
            <person name="Kopecky J."/>
        </authorList>
    </citation>
    <scope>NUCLEOTIDE SEQUENCE [LARGE SCALE GENOMIC DNA]</scope>
    <source>
        <strain evidence="7 8">15Tr583</strain>
    </source>
</reference>
<feature type="transmembrane region" description="Helical" evidence="5">
    <location>
        <begin position="58"/>
        <end position="75"/>
    </location>
</feature>
<feature type="transmembrane region" description="Helical" evidence="5">
    <location>
        <begin position="20"/>
        <end position="38"/>
    </location>
</feature>